<dbReference type="STRING" id="573321.SAMN04488505_101310"/>
<dbReference type="GO" id="GO:0008081">
    <property type="term" value="F:phosphoric diester hydrolase activity"/>
    <property type="evidence" value="ECO:0007669"/>
    <property type="project" value="InterPro"/>
</dbReference>
<dbReference type="RefSeq" id="WP_238386455.1">
    <property type="nucleotide sequence ID" value="NZ_FOBB01000001.1"/>
</dbReference>
<keyword evidence="2" id="KW-1185">Reference proteome</keyword>
<gene>
    <name evidence="1" type="ORF">SAMN04488505_101310</name>
</gene>
<organism evidence="1 2">
    <name type="scientific">Chitinophaga rupis</name>
    <dbReference type="NCBI Taxonomy" id="573321"/>
    <lineage>
        <taxon>Bacteria</taxon>
        <taxon>Pseudomonadati</taxon>
        <taxon>Bacteroidota</taxon>
        <taxon>Chitinophagia</taxon>
        <taxon>Chitinophagales</taxon>
        <taxon>Chitinophagaceae</taxon>
        <taxon>Chitinophaga</taxon>
    </lineage>
</organism>
<evidence type="ECO:0000313" key="1">
    <source>
        <dbReference type="EMBL" id="SEK49866.1"/>
    </source>
</evidence>
<accession>A0A1H7HHH3</accession>
<dbReference type="GO" id="GO:0006629">
    <property type="term" value="P:lipid metabolic process"/>
    <property type="evidence" value="ECO:0007669"/>
    <property type="project" value="InterPro"/>
</dbReference>
<dbReference type="Pfam" id="PF16670">
    <property type="entry name" value="PI-PLC-C1"/>
    <property type="match status" value="1"/>
</dbReference>
<dbReference type="AlphaFoldDB" id="A0A1H7HHH3"/>
<sequence length="368" mass="41168">MLKTLISLSLALALPVLHKEGLPDELHMNRIQVIGSHNSYKKAIDPALFKVFQQKDSVSASKIDYEHIPLTAQLDMGLLNLEIDVYVDEKGGRYAHPKGLDWAPGQPPFDPDGVMNQPGFKVFHIPDLDFRSYCLTLKQGLQDLKTWSDKHPDHYPVFITLEVKGGEPRSKANSMLTEPEPVTEATFQALDKELTDYLGAENIITPDKVRGNYNTLEEAVLHDSWPTLKAARGKFLFVLDDHDRKRAMYIAGHPSLKGRVLFVNADPGTPEAAMMIRNNPRMPEIKDLVAKGYIIRTRADADTREARLNDKSSFQAACNSGAQIITTDYYRKSTHFSSDYEVSFDGSNKYLRINPVFSSSSTTAAGAR</sequence>
<dbReference type="EMBL" id="FOBB01000001">
    <property type="protein sequence ID" value="SEK49866.1"/>
    <property type="molecule type" value="Genomic_DNA"/>
</dbReference>
<protein>
    <submittedName>
        <fullName evidence="1">Phosphoinositide phospholipase C, Ca2+-dependent</fullName>
    </submittedName>
</protein>
<evidence type="ECO:0000313" key="2">
    <source>
        <dbReference type="Proteomes" id="UP000198984"/>
    </source>
</evidence>
<dbReference type="Gene3D" id="3.20.20.190">
    <property type="entry name" value="Phosphatidylinositol (PI) phosphodiesterase"/>
    <property type="match status" value="1"/>
</dbReference>
<name>A0A1H7HHH3_9BACT</name>
<dbReference type="InterPro" id="IPR032075">
    <property type="entry name" value="PI-PLC-C1"/>
</dbReference>
<dbReference type="Proteomes" id="UP000198984">
    <property type="component" value="Unassembled WGS sequence"/>
</dbReference>
<dbReference type="CDD" id="cd08589">
    <property type="entry name" value="PI-PLCc_SaPLC1_like"/>
    <property type="match status" value="1"/>
</dbReference>
<reference evidence="1 2" key="1">
    <citation type="submission" date="2016-10" db="EMBL/GenBank/DDBJ databases">
        <authorList>
            <person name="de Groot N.N."/>
        </authorList>
    </citation>
    <scope>NUCLEOTIDE SEQUENCE [LARGE SCALE GENOMIC DNA]</scope>
    <source>
        <strain evidence="1 2">DSM 21039</strain>
    </source>
</reference>
<dbReference type="SUPFAM" id="SSF51695">
    <property type="entry name" value="PLC-like phosphodiesterases"/>
    <property type="match status" value="1"/>
</dbReference>
<proteinExistence type="predicted"/>
<dbReference type="InterPro" id="IPR017946">
    <property type="entry name" value="PLC-like_Pdiesterase_TIM-brl"/>
</dbReference>